<dbReference type="GO" id="GO:0004683">
    <property type="term" value="F:calcium/calmodulin-dependent protein kinase activity"/>
    <property type="evidence" value="ECO:0007669"/>
    <property type="project" value="InterPro"/>
</dbReference>
<dbReference type="AlphaFoldDB" id="A0A1I1EZQ4"/>
<protein>
    <recommendedName>
        <fullName evidence="1">Calcium/calmodulin-dependent protein kinase II association-domain domain-containing protein</fullName>
    </recommendedName>
</protein>
<evidence type="ECO:0000313" key="3">
    <source>
        <dbReference type="Proteomes" id="UP000199058"/>
    </source>
</evidence>
<feature type="domain" description="Calcium/calmodulin-dependent protein kinase II association-domain" evidence="1">
    <location>
        <begin position="4"/>
        <end position="121"/>
    </location>
</feature>
<dbReference type="SUPFAM" id="SSF54427">
    <property type="entry name" value="NTF2-like"/>
    <property type="match status" value="1"/>
</dbReference>
<dbReference type="Pfam" id="PF08332">
    <property type="entry name" value="CaMKII_AD"/>
    <property type="match status" value="1"/>
</dbReference>
<gene>
    <name evidence="2" type="ORF">SAMN05660443_0841</name>
</gene>
<dbReference type="InterPro" id="IPR032710">
    <property type="entry name" value="NTF2-like_dom_sf"/>
</dbReference>
<dbReference type="InterPro" id="IPR013543">
    <property type="entry name" value="Ca/CaM-dep_prot_kinase-assoc"/>
</dbReference>
<organism evidence="2 3">
    <name type="scientific">Marinospirillum celere</name>
    <dbReference type="NCBI Taxonomy" id="1122252"/>
    <lineage>
        <taxon>Bacteria</taxon>
        <taxon>Pseudomonadati</taxon>
        <taxon>Pseudomonadota</taxon>
        <taxon>Gammaproteobacteria</taxon>
        <taxon>Oceanospirillales</taxon>
        <taxon>Oceanospirillaceae</taxon>
        <taxon>Marinospirillum</taxon>
    </lineage>
</organism>
<accession>A0A1I1EZQ4</accession>
<reference evidence="2 3" key="1">
    <citation type="submission" date="2016-10" db="EMBL/GenBank/DDBJ databases">
        <authorList>
            <person name="de Groot N.N."/>
        </authorList>
    </citation>
    <scope>NUCLEOTIDE SEQUENCE [LARGE SCALE GENOMIC DNA]</scope>
    <source>
        <strain evidence="2 3">DSM 18438</strain>
    </source>
</reference>
<dbReference type="InterPro" id="IPR011944">
    <property type="entry name" value="Steroid_delta5-4_isomerase"/>
</dbReference>
<dbReference type="STRING" id="1122252.SAMN05660443_0841"/>
<sequence>MTESQVLELFELWNQALQSGDPRKVAALYAREPVLLPTLSNKVCQNRKDVTAYFERFLKMQPEARLDVSHIRILDEVAIHSGLYSFLLHATDEQVQVRFTFVYQKLEGEWQILEHHSSRMPE</sequence>
<keyword evidence="3" id="KW-1185">Reference proteome</keyword>
<dbReference type="OrthoDB" id="953853at2"/>
<dbReference type="Gene3D" id="3.10.450.50">
    <property type="match status" value="1"/>
</dbReference>
<evidence type="ECO:0000259" key="1">
    <source>
        <dbReference type="Pfam" id="PF08332"/>
    </source>
</evidence>
<dbReference type="GO" id="GO:0005516">
    <property type="term" value="F:calmodulin binding"/>
    <property type="evidence" value="ECO:0007669"/>
    <property type="project" value="InterPro"/>
</dbReference>
<evidence type="ECO:0000313" key="2">
    <source>
        <dbReference type="EMBL" id="SFB90410.1"/>
    </source>
</evidence>
<dbReference type="NCBIfam" id="TIGR02246">
    <property type="entry name" value="SgcJ/EcaC family oxidoreductase"/>
    <property type="match status" value="1"/>
</dbReference>
<dbReference type="EMBL" id="FOLH01000001">
    <property type="protein sequence ID" value="SFB90410.1"/>
    <property type="molecule type" value="Genomic_DNA"/>
</dbReference>
<dbReference type="RefSeq" id="WP_091959936.1">
    <property type="nucleotide sequence ID" value="NZ_FOLH01000001.1"/>
</dbReference>
<proteinExistence type="predicted"/>
<dbReference type="Proteomes" id="UP000199058">
    <property type="component" value="Unassembled WGS sequence"/>
</dbReference>
<name>A0A1I1EZQ4_9GAMM</name>